<reference evidence="3 4" key="1">
    <citation type="submission" date="2020-11" db="EMBL/GenBank/DDBJ databases">
        <title>Actinomyces sp. ZJ750.</title>
        <authorList>
            <person name="Zhou J."/>
        </authorList>
    </citation>
    <scope>NUCLEOTIDE SEQUENCE [LARGE SCALE GENOMIC DNA]</scope>
    <source>
        <strain evidence="3 4">ZJ750</strain>
    </source>
</reference>
<keyword evidence="2" id="KW-1133">Transmembrane helix</keyword>
<gene>
    <name evidence="3" type="ORF">ID810_01240</name>
</gene>
<keyword evidence="4" id="KW-1185">Reference proteome</keyword>
<name>A0A7T0PWN5_9ACTO</name>
<keyword evidence="2" id="KW-0472">Membrane</keyword>
<dbReference type="EMBL" id="CP063989">
    <property type="protein sequence ID" value="QPL05648.1"/>
    <property type="molecule type" value="Genomic_DNA"/>
</dbReference>
<feature type="region of interest" description="Disordered" evidence="1">
    <location>
        <begin position="259"/>
        <end position="280"/>
    </location>
</feature>
<accession>A0A7T0PWN5</accession>
<proteinExistence type="predicted"/>
<protein>
    <submittedName>
        <fullName evidence="3">Uncharacterized protein</fullName>
    </submittedName>
</protein>
<organism evidence="3 4">
    <name type="scientific">Actinomyces respiraculi</name>
    <dbReference type="NCBI Taxonomy" id="2744574"/>
    <lineage>
        <taxon>Bacteria</taxon>
        <taxon>Bacillati</taxon>
        <taxon>Actinomycetota</taxon>
        <taxon>Actinomycetes</taxon>
        <taxon>Actinomycetales</taxon>
        <taxon>Actinomycetaceae</taxon>
        <taxon>Actinomyces</taxon>
    </lineage>
</organism>
<keyword evidence="2" id="KW-0812">Transmembrane</keyword>
<evidence type="ECO:0000313" key="3">
    <source>
        <dbReference type="EMBL" id="QPL05648.1"/>
    </source>
</evidence>
<dbReference type="KEGG" id="arep:ID810_01240"/>
<dbReference type="Proteomes" id="UP000594637">
    <property type="component" value="Chromosome"/>
</dbReference>
<dbReference type="AlphaFoldDB" id="A0A7T0PWN5"/>
<sequence length="349" mass="36881">MGIEIWALVVLVVVLAVYLLPLLVGRREVMGLSRAQDRYSGNLRVLATGASAPCADEACASEVHAEIFKYRPEVRAMNRPAVRNVRALRTERDLVRARRAHQEGREHRRVAAFRRAVVALALLAVLAGTAVASVVTALPWWTVLVPTVLLATSMVVGRQAAVTSAEADRRGRRRIARLEADLTRLTGTLPSDHAPEQVATAEAAARGARAEMPSAEVVAKRAQSLLAESLLTEEPAAAAGGAVSAEASAAVAETSTEAVASSTRTVQEPTTVTPPQGWTPVKVPAPTYTLVASAPRRAIDGLAESAQPSAPVPMRPVAAHAYVPLEEEVEAAAPIDLDAVLERRRAAGA</sequence>
<feature type="transmembrane region" description="Helical" evidence="2">
    <location>
        <begin position="117"/>
        <end position="141"/>
    </location>
</feature>
<feature type="transmembrane region" description="Helical" evidence="2">
    <location>
        <begin position="147"/>
        <end position="167"/>
    </location>
</feature>
<feature type="transmembrane region" description="Helical" evidence="2">
    <location>
        <begin position="6"/>
        <end position="24"/>
    </location>
</feature>
<evidence type="ECO:0000256" key="2">
    <source>
        <dbReference type="SAM" id="Phobius"/>
    </source>
</evidence>
<feature type="compositionally biased region" description="Low complexity" evidence="1">
    <location>
        <begin position="259"/>
        <end position="276"/>
    </location>
</feature>
<evidence type="ECO:0000313" key="4">
    <source>
        <dbReference type="Proteomes" id="UP000594637"/>
    </source>
</evidence>
<evidence type="ECO:0000256" key="1">
    <source>
        <dbReference type="SAM" id="MobiDB-lite"/>
    </source>
</evidence>
<dbReference type="RefSeq" id="WP_166857163.1">
    <property type="nucleotide sequence ID" value="NZ_CP063989.1"/>
</dbReference>